<proteinExistence type="inferred from homology"/>
<dbReference type="OrthoDB" id="5786478at2"/>
<dbReference type="Proteomes" id="UP000286482">
    <property type="component" value="Unassembled WGS sequence"/>
</dbReference>
<evidence type="ECO:0000313" key="4">
    <source>
        <dbReference type="EMBL" id="RKF17946.1"/>
    </source>
</evidence>
<accession>A0A420EB89</accession>
<keyword evidence="5" id="KW-1185">Reference proteome</keyword>
<name>A0A420EB89_9ALTE</name>
<evidence type="ECO:0000256" key="3">
    <source>
        <dbReference type="RuleBase" id="RU000363"/>
    </source>
</evidence>
<dbReference type="InterPro" id="IPR002347">
    <property type="entry name" value="SDR_fam"/>
</dbReference>
<dbReference type="InterPro" id="IPR051468">
    <property type="entry name" value="Fungal_SecMetab_SDRs"/>
</dbReference>
<organism evidence="4 5">
    <name type="scientific">Alginatibacterium sediminis</name>
    <dbReference type="NCBI Taxonomy" id="2164068"/>
    <lineage>
        <taxon>Bacteria</taxon>
        <taxon>Pseudomonadati</taxon>
        <taxon>Pseudomonadota</taxon>
        <taxon>Gammaproteobacteria</taxon>
        <taxon>Alteromonadales</taxon>
        <taxon>Alteromonadaceae</taxon>
        <taxon>Alginatibacterium</taxon>
    </lineage>
</organism>
<keyword evidence="1" id="KW-0521">NADP</keyword>
<reference evidence="4 5" key="1">
    <citation type="submission" date="2018-09" db="EMBL/GenBank/DDBJ databases">
        <authorList>
            <person name="Wang Z."/>
        </authorList>
    </citation>
    <scope>NUCLEOTIDE SEQUENCE [LARGE SCALE GENOMIC DNA]</scope>
    <source>
        <strain evidence="4 5">ALS 81</strain>
    </source>
</reference>
<evidence type="ECO:0000313" key="5">
    <source>
        <dbReference type="Proteomes" id="UP000286482"/>
    </source>
</evidence>
<dbReference type="AlphaFoldDB" id="A0A420EB89"/>
<dbReference type="PANTHER" id="PTHR43544">
    <property type="entry name" value="SHORT-CHAIN DEHYDROGENASE/REDUCTASE"/>
    <property type="match status" value="1"/>
</dbReference>
<evidence type="ECO:0000256" key="2">
    <source>
        <dbReference type="ARBA" id="ARBA00023002"/>
    </source>
</evidence>
<evidence type="ECO:0000256" key="1">
    <source>
        <dbReference type="ARBA" id="ARBA00022857"/>
    </source>
</evidence>
<dbReference type="PRINTS" id="PR00080">
    <property type="entry name" value="SDRFAMILY"/>
</dbReference>
<dbReference type="InterPro" id="IPR036291">
    <property type="entry name" value="NAD(P)-bd_dom_sf"/>
</dbReference>
<dbReference type="Pfam" id="PF00106">
    <property type="entry name" value="adh_short"/>
    <property type="match status" value="1"/>
</dbReference>
<dbReference type="EMBL" id="RAQO01000006">
    <property type="protein sequence ID" value="RKF17946.1"/>
    <property type="molecule type" value="Genomic_DNA"/>
</dbReference>
<protein>
    <submittedName>
        <fullName evidence="4">SDR family oxidoreductase</fullName>
    </submittedName>
</protein>
<dbReference type="CDD" id="cd05325">
    <property type="entry name" value="carb_red_sniffer_like_SDR_c"/>
    <property type="match status" value="1"/>
</dbReference>
<comment type="similarity">
    <text evidence="3">Belongs to the short-chain dehydrogenases/reductases (SDR) family.</text>
</comment>
<dbReference type="PANTHER" id="PTHR43544:SF7">
    <property type="entry name" value="NADB-LER2"/>
    <property type="match status" value="1"/>
</dbReference>
<dbReference type="Gene3D" id="3.40.50.720">
    <property type="entry name" value="NAD(P)-binding Rossmann-like Domain"/>
    <property type="match status" value="1"/>
</dbReference>
<keyword evidence="2" id="KW-0560">Oxidoreductase</keyword>
<dbReference type="PRINTS" id="PR00081">
    <property type="entry name" value="GDHRDH"/>
</dbReference>
<dbReference type="GO" id="GO:0016491">
    <property type="term" value="F:oxidoreductase activity"/>
    <property type="evidence" value="ECO:0007669"/>
    <property type="project" value="UniProtKB-KW"/>
</dbReference>
<dbReference type="SUPFAM" id="SSF51735">
    <property type="entry name" value="NAD(P)-binding Rossmann-fold domains"/>
    <property type="match status" value="1"/>
</dbReference>
<sequence>MANILVTGANRGIGLGLVQRYLKQGHAVIATCRNIDTSPELSKLSLQYSKLRIQLLDVNDESSIIDLGHCLTTLQMTLDMLINNAGISIMEPFEQWSIDAFEQSMRTNCIGPALLVQNLIKQCNTHAKIINFTSGVASMSHASNSLQHSLDAYAVSKTALNMLTIRLASYLAERDISCYALNPGWVQTQMGGPKADDSVEQVVEKLVPLIEGLKREQSGQFINIDGEILAW</sequence>
<dbReference type="GO" id="GO:0005737">
    <property type="term" value="C:cytoplasm"/>
    <property type="evidence" value="ECO:0007669"/>
    <property type="project" value="TreeGrafter"/>
</dbReference>
<gene>
    <name evidence="4" type="ORF">DBZ36_11900</name>
</gene>
<dbReference type="RefSeq" id="WP_120355172.1">
    <property type="nucleotide sequence ID" value="NZ_RAQO01000006.1"/>
</dbReference>
<comment type="caution">
    <text evidence="4">The sequence shown here is derived from an EMBL/GenBank/DDBJ whole genome shotgun (WGS) entry which is preliminary data.</text>
</comment>